<accession>A0ABX7B3B6</accession>
<sequence length="337" mass="36822">MTDGTASRRIGMPAPGPDRDTEFLKDVLDGLGQAVKALPAKHFYDQRGSRLFDRICELEEYYPTRTETAILARYAGDIAGKAGRGVTLLELGSGSSVKVRLLLDVLDEPAAYIPVDISGAHLEASAARLAADYPEISVKPIHADYTRPFPLAVKGGAERTLAFFPGSTIGNFSPEEARAFLARLGRQLGGGGRLLIGVDLKKDIGRLEAAYNDAAGVTAAFNLNLLERINRELDGTFDLAAFAHRAFYDRDLGRIEMHLESLKPQTVLVAGAPFRFQAGETIHTEVSHKYTVEEFRDLAADAGWRADETWTDGDHLFSVHLLTFRAPPVRLRRGSDA</sequence>
<keyword evidence="2 5" id="KW-0808">Transferase</keyword>
<evidence type="ECO:0000256" key="3">
    <source>
        <dbReference type="SAM" id="MobiDB-lite"/>
    </source>
</evidence>
<feature type="domain" description="Histidine-specific methyltransferase SAM-dependent" evidence="4">
    <location>
        <begin position="24"/>
        <end position="323"/>
    </location>
</feature>
<dbReference type="PANTHER" id="PTHR43397">
    <property type="entry name" value="ERGOTHIONEINE BIOSYNTHESIS PROTEIN 1"/>
    <property type="match status" value="1"/>
</dbReference>
<feature type="region of interest" description="Disordered" evidence="3">
    <location>
        <begin position="1"/>
        <end position="20"/>
    </location>
</feature>
<dbReference type="NCBIfam" id="TIGR03438">
    <property type="entry name" value="egtD_ergothio"/>
    <property type="match status" value="1"/>
</dbReference>
<dbReference type="Proteomes" id="UP000595197">
    <property type="component" value="Chromosome"/>
</dbReference>
<keyword evidence="6" id="KW-1185">Reference proteome</keyword>
<dbReference type="PANTHER" id="PTHR43397:SF1">
    <property type="entry name" value="ERGOTHIONEINE BIOSYNTHESIS PROTEIN 1"/>
    <property type="match status" value="1"/>
</dbReference>
<dbReference type="Gene3D" id="3.40.50.150">
    <property type="entry name" value="Vaccinia Virus protein VP39"/>
    <property type="match status" value="1"/>
</dbReference>
<dbReference type="InterPro" id="IPR051128">
    <property type="entry name" value="EgtD_Methyltrsf_superfamily"/>
</dbReference>
<protein>
    <submittedName>
        <fullName evidence="5">L-histidine N(Alpha)-methyltransferase</fullName>
        <ecNumber evidence="5">2.1.1.44</ecNumber>
    </submittedName>
</protein>
<organism evidence="5 6">
    <name type="scientific">Skermanella cutis</name>
    <dbReference type="NCBI Taxonomy" id="2775420"/>
    <lineage>
        <taxon>Bacteria</taxon>
        <taxon>Pseudomonadati</taxon>
        <taxon>Pseudomonadota</taxon>
        <taxon>Alphaproteobacteria</taxon>
        <taxon>Rhodospirillales</taxon>
        <taxon>Azospirillaceae</taxon>
        <taxon>Skermanella</taxon>
    </lineage>
</organism>
<dbReference type="SUPFAM" id="SSF53335">
    <property type="entry name" value="S-adenosyl-L-methionine-dependent methyltransferases"/>
    <property type="match status" value="1"/>
</dbReference>
<dbReference type="InterPro" id="IPR017804">
    <property type="entry name" value="MeTrfase_EgtD-like"/>
</dbReference>
<dbReference type="EMBL" id="CP067420">
    <property type="protein sequence ID" value="QQP88825.1"/>
    <property type="molecule type" value="Genomic_DNA"/>
</dbReference>
<evidence type="ECO:0000313" key="6">
    <source>
        <dbReference type="Proteomes" id="UP000595197"/>
    </source>
</evidence>
<evidence type="ECO:0000259" key="4">
    <source>
        <dbReference type="Pfam" id="PF10017"/>
    </source>
</evidence>
<dbReference type="Pfam" id="PF10017">
    <property type="entry name" value="Methyltransf_33"/>
    <property type="match status" value="1"/>
</dbReference>
<dbReference type="PIRSF" id="PIRSF018005">
    <property type="entry name" value="UCP018005"/>
    <property type="match status" value="1"/>
</dbReference>
<evidence type="ECO:0000256" key="2">
    <source>
        <dbReference type="ARBA" id="ARBA00022679"/>
    </source>
</evidence>
<evidence type="ECO:0000313" key="5">
    <source>
        <dbReference type="EMBL" id="QQP88825.1"/>
    </source>
</evidence>
<dbReference type="GO" id="GO:0052706">
    <property type="term" value="F:L-histidine N(alpha)-methyltransferase activity"/>
    <property type="evidence" value="ECO:0007669"/>
    <property type="project" value="UniProtKB-EC"/>
</dbReference>
<dbReference type="GO" id="GO:0032259">
    <property type="term" value="P:methylation"/>
    <property type="evidence" value="ECO:0007669"/>
    <property type="project" value="UniProtKB-KW"/>
</dbReference>
<gene>
    <name evidence="5" type="primary">egtD</name>
    <name evidence="5" type="ORF">IGS68_22875</name>
</gene>
<dbReference type="InterPro" id="IPR035094">
    <property type="entry name" value="EgtD"/>
</dbReference>
<reference evidence="5" key="1">
    <citation type="submission" date="2021-02" db="EMBL/GenBank/DDBJ databases">
        <title>Skermanella TT6 skin isolate.</title>
        <authorList>
            <person name="Lee K."/>
            <person name="Ganzorig M."/>
        </authorList>
    </citation>
    <scope>NUCLEOTIDE SEQUENCE</scope>
    <source>
        <strain evidence="5">TT6</strain>
    </source>
</reference>
<keyword evidence="1 5" id="KW-0489">Methyltransferase</keyword>
<evidence type="ECO:0000256" key="1">
    <source>
        <dbReference type="ARBA" id="ARBA00022603"/>
    </source>
</evidence>
<proteinExistence type="predicted"/>
<dbReference type="InterPro" id="IPR019257">
    <property type="entry name" value="MeTrfase_dom"/>
</dbReference>
<dbReference type="InterPro" id="IPR029063">
    <property type="entry name" value="SAM-dependent_MTases_sf"/>
</dbReference>
<name>A0ABX7B3B6_9PROT</name>
<dbReference type="EC" id="2.1.1.44" evidence="5"/>
<dbReference type="RefSeq" id="WP_201074257.1">
    <property type="nucleotide sequence ID" value="NZ_CP067420.1"/>
</dbReference>